<evidence type="ECO:0000313" key="2">
    <source>
        <dbReference type="EMBL" id="WIW71204.1"/>
    </source>
</evidence>
<feature type="compositionally biased region" description="Polar residues" evidence="1">
    <location>
        <begin position="1"/>
        <end position="20"/>
    </location>
</feature>
<dbReference type="RefSeq" id="WP_147666665.1">
    <property type="nucleotide sequence ID" value="NZ_CP120678.1"/>
</dbReference>
<dbReference type="EMBL" id="CP120678">
    <property type="protein sequence ID" value="WIW71204.1"/>
    <property type="molecule type" value="Genomic_DNA"/>
</dbReference>
<protein>
    <submittedName>
        <fullName evidence="2">Uncharacterized protein</fullName>
    </submittedName>
</protein>
<evidence type="ECO:0000313" key="3">
    <source>
        <dbReference type="Proteomes" id="UP001243623"/>
    </source>
</evidence>
<sequence length="136" mass="14796">MADTTVTNTENSCNTQSVETATEDTKTTQITTNQSNDVNETITVTRPDENDCCCPCGHLDLDKLAEDACQCAFRSSNIVIATSNSIMVFTMIILQEVLKELCRSKNFNLDDVVLITSALAVLGDGININNPQPFNS</sequence>
<keyword evidence="3" id="KW-1185">Reference proteome</keyword>
<accession>A0A9Y2AJB3</accession>
<proteinExistence type="predicted"/>
<dbReference type="Proteomes" id="UP001243623">
    <property type="component" value="Chromosome"/>
</dbReference>
<dbReference type="AlphaFoldDB" id="A0A9Y2AJB3"/>
<feature type="region of interest" description="Disordered" evidence="1">
    <location>
        <begin position="1"/>
        <end position="26"/>
    </location>
</feature>
<dbReference type="KEGG" id="sgbi:P3F81_02410"/>
<evidence type="ECO:0000256" key="1">
    <source>
        <dbReference type="SAM" id="MobiDB-lite"/>
    </source>
</evidence>
<gene>
    <name evidence="2" type="ORF">P3F81_02410</name>
</gene>
<reference evidence="2" key="1">
    <citation type="submission" date="2023-03" db="EMBL/GenBank/DDBJ databases">
        <title>Selenobaculum gbiensis gen. nov. sp. nov., a new bacterium isolated from the gut microbiota of IBD patient.</title>
        <authorList>
            <person name="Yeo S."/>
            <person name="Park H."/>
            <person name="Huh C.S."/>
        </authorList>
    </citation>
    <scope>NUCLEOTIDE SEQUENCE</scope>
    <source>
        <strain evidence="2">ICN-92133</strain>
    </source>
</reference>
<organism evidence="2 3">
    <name type="scientific">Selenobaculum gibii</name>
    <dbReference type="NCBI Taxonomy" id="3054208"/>
    <lineage>
        <taxon>Bacteria</taxon>
        <taxon>Bacillati</taxon>
        <taxon>Bacillota</taxon>
        <taxon>Negativicutes</taxon>
        <taxon>Selenomonadales</taxon>
        <taxon>Selenomonadaceae</taxon>
        <taxon>Selenobaculum</taxon>
    </lineage>
</organism>
<name>A0A9Y2AJB3_9FIRM</name>